<organism evidence="3">
    <name type="scientific">Dichomitus squalens</name>
    <dbReference type="NCBI Taxonomy" id="114155"/>
    <lineage>
        <taxon>Eukaryota</taxon>
        <taxon>Fungi</taxon>
        <taxon>Dikarya</taxon>
        <taxon>Basidiomycota</taxon>
        <taxon>Agaricomycotina</taxon>
        <taxon>Agaricomycetes</taxon>
        <taxon>Polyporales</taxon>
        <taxon>Polyporaceae</taxon>
        <taxon>Dichomitus</taxon>
    </lineage>
</organism>
<dbReference type="EMBL" id="ML143430">
    <property type="protein sequence ID" value="TBU27645.1"/>
    <property type="molecule type" value="Genomic_DNA"/>
</dbReference>
<feature type="transmembrane region" description="Helical" evidence="2">
    <location>
        <begin position="297"/>
        <end position="323"/>
    </location>
</feature>
<evidence type="ECO:0000313" key="3">
    <source>
        <dbReference type="EMBL" id="TBU27645.1"/>
    </source>
</evidence>
<proteinExistence type="predicted"/>
<evidence type="ECO:0000256" key="1">
    <source>
        <dbReference type="SAM" id="MobiDB-lite"/>
    </source>
</evidence>
<feature type="transmembrane region" description="Helical" evidence="2">
    <location>
        <begin position="37"/>
        <end position="54"/>
    </location>
</feature>
<sequence>MSLTASSQCPSPTFNADFWTFQIHAVQESLVLASLPAALYGIFVILTVASVYALTQRSGRLQRSSIALSLTLFALFASTTAYLVITLLASQSTILQAIFLSATALWGLPSTQFISAPSSATIKDYTGVQSCAGTATLTINILLGDSIVCWRACVLWRDNRLIKTMCIVFLISTFGMGIVDAVFTCNPSLSWTPDHHVVGTGSMYQGFSYGVAASVLSFSTNLLATMLVGFKAWKAKHHLRKYIVVGPMGSQMEKVFAMLIESGAVYCALWAFVVVWQAGMYQHSIALHAGTNTYWDIFGILINGALVPLIAIYPTIIIVLVALNRSHVENGLTATSQTSSNPSLRPLAVRIDRTVTSRCEHQPQRESAVLFIGEQHFGSRDCTEHSSTHTSDEQKLEAMI</sequence>
<keyword evidence="2" id="KW-0812">Transmembrane</keyword>
<evidence type="ECO:0000256" key="2">
    <source>
        <dbReference type="SAM" id="Phobius"/>
    </source>
</evidence>
<protein>
    <recommendedName>
        <fullName evidence="4">Integral membrane protein</fullName>
    </recommendedName>
</protein>
<feature type="transmembrane region" description="Helical" evidence="2">
    <location>
        <begin position="209"/>
        <end position="233"/>
    </location>
</feature>
<feature type="transmembrane region" description="Helical" evidence="2">
    <location>
        <begin position="254"/>
        <end position="277"/>
    </location>
</feature>
<feature type="transmembrane region" description="Helical" evidence="2">
    <location>
        <begin position="66"/>
        <end position="88"/>
    </location>
</feature>
<dbReference type="Proteomes" id="UP000292957">
    <property type="component" value="Unassembled WGS sequence"/>
</dbReference>
<feature type="transmembrane region" description="Helical" evidence="2">
    <location>
        <begin position="94"/>
        <end position="114"/>
    </location>
</feature>
<dbReference type="OrthoDB" id="2757163at2759"/>
<reference evidence="3" key="1">
    <citation type="submission" date="2019-01" db="EMBL/GenBank/DDBJ databases">
        <title>Draft genome sequences of three monokaryotic isolates of the white-rot basidiomycete fungus Dichomitus squalens.</title>
        <authorList>
            <consortium name="DOE Joint Genome Institute"/>
            <person name="Lopez S.C."/>
            <person name="Andreopoulos B."/>
            <person name="Pangilinan J."/>
            <person name="Lipzen A."/>
            <person name="Riley R."/>
            <person name="Ahrendt S."/>
            <person name="Ng V."/>
            <person name="Barry K."/>
            <person name="Daum C."/>
            <person name="Grigoriev I.V."/>
            <person name="Hilden K.S."/>
            <person name="Makela M.R."/>
            <person name="de Vries R.P."/>
        </authorList>
    </citation>
    <scope>NUCLEOTIDE SEQUENCE [LARGE SCALE GENOMIC DNA]</scope>
    <source>
        <strain evidence="3">OM18370.1</strain>
    </source>
</reference>
<dbReference type="AlphaFoldDB" id="A0A4Q9MJR1"/>
<feature type="transmembrane region" description="Helical" evidence="2">
    <location>
        <begin position="167"/>
        <end position="189"/>
    </location>
</feature>
<gene>
    <name evidence="3" type="ORF">BD311DRAFT_760127</name>
</gene>
<accession>A0A4Q9MJR1</accession>
<evidence type="ECO:0008006" key="4">
    <source>
        <dbReference type="Google" id="ProtNLM"/>
    </source>
</evidence>
<name>A0A4Q9MJR1_9APHY</name>
<keyword evidence="2" id="KW-0472">Membrane</keyword>
<feature type="region of interest" description="Disordered" evidence="1">
    <location>
        <begin position="380"/>
        <end position="400"/>
    </location>
</feature>
<keyword evidence="2" id="KW-1133">Transmembrane helix</keyword>